<sequence length="101" mass="10856">MIASFISLAGILMGILGSNFTGLAVKKYSLGLTGNTILGVFGSILFIKSFGRLGFSPNMIMESGHVDYILLLINFIVSFIGGGLFLILISLIKNKIEARKK</sequence>
<reference evidence="2" key="1">
    <citation type="submission" date="2022-07" db="EMBL/GenBank/DDBJ databases">
        <title>Description and genome-wide analysis of Profundicola chukchiensis gen. nov., sp. nov., marine bacteria isolated from bottom sediments of the Chukchi Sea.</title>
        <authorList>
            <person name="Romanenko L."/>
            <person name="Otstavnykh N."/>
            <person name="Kurilenko V."/>
            <person name="Eremeev V."/>
            <person name="Velansky P."/>
            <person name="Mikhailov V."/>
            <person name="Isaeva M."/>
        </authorList>
    </citation>
    <scope>NUCLEOTIDE SEQUENCE</scope>
    <source>
        <strain evidence="2">KMM 9713</strain>
    </source>
</reference>
<evidence type="ECO:0000313" key="2">
    <source>
        <dbReference type="EMBL" id="MDG4946420.1"/>
    </source>
</evidence>
<organism evidence="2 3">
    <name type="scientific">Profundicola chukchiensis</name>
    <dbReference type="NCBI Taxonomy" id="2961959"/>
    <lineage>
        <taxon>Bacteria</taxon>
        <taxon>Pseudomonadati</taxon>
        <taxon>Bacteroidota</taxon>
        <taxon>Flavobacteriia</taxon>
        <taxon>Flavobacteriales</taxon>
        <taxon>Weeksellaceae</taxon>
        <taxon>Profundicola</taxon>
    </lineage>
</organism>
<accession>A0A9X4MZD3</accession>
<protein>
    <submittedName>
        <fullName evidence="2">Uncharacterized protein</fullName>
    </submittedName>
</protein>
<gene>
    <name evidence="2" type="ORF">NMK71_08340</name>
</gene>
<evidence type="ECO:0000256" key="1">
    <source>
        <dbReference type="SAM" id="Phobius"/>
    </source>
</evidence>
<keyword evidence="1" id="KW-0472">Membrane</keyword>
<proteinExistence type="predicted"/>
<keyword evidence="1" id="KW-1133">Transmembrane helix</keyword>
<feature type="transmembrane region" description="Helical" evidence="1">
    <location>
        <begin position="37"/>
        <end position="56"/>
    </location>
</feature>
<dbReference type="RefSeq" id="WP_304420820.1">
    <property type="nucleotide sequence ID" value="NZ_JANCMU010000004.1"/>
</dbReference>
<feature type="transmembrane region" description="Helical" evidence="1">
    <location>
        <begin position="6"/>
        <end position="25"/>
    </location>
</feature>
<keyword evidence="3" id="KW-1185">Reference proteome</keyword>
<comment type="caution">
    <text evidence="2">The sequence shown here is derived from an EMBL/GenBank/DDBJ whole genome shotgun (WGS) entry which is preliminary data.</text>
</comment>
<feature type="transmembrane region" description="Helical" evidence="1">
    <location>
        <begin position="68"/>
        <end position="92"/>
    </location>
</feature>
<dbReference type="AlphaFoldDB" id="A0A9X4MZD3"/>
<name>A0A9X4MZD3_9FLAO</name>
<dbReference type="EMBL" id="JANCMU010000004">
    <property type="protein sequence ID" value="MDG4946420.1"/>
    <property type="molecule type" value="Genomic_DNA"/>
</dbReference>
<dbReference type="Proteomes" id="UP001152599">
    <property type="component" value="Unassembled WGS sequence"/>
</dbReference>
<keyword evidence="1" id="KW-0812">Transmembrane</keyword>
<evidence type="ECO:0000313" key="3">
    <source>
        <dbReference type="Proteomes" id="UP001152599"/>
    </source>
</evidence>